<sequence>MTNLTSSAPGATTNRWKLGYDREAVSALIADGEMDVTAAIVSANERTSDGLGVIREIVEAVSRCSAWKWGDRATDPTVTVSADFTCDEEGFIVNDSYLTLSVLLPTGVCLADTGLRRLGDLPWTRFDDAHDVLDGVTELLTDLAERAMRAFAPAAVVASGIECSFHHGDERSPLACVCADATLSAGE</sequence>
<dbReference type="EMBL" id="JARDXE010000023">
    <property type="protein sequence ID" value="MDE8649002.1"/>
    <property type="molecule type" value="Genomic_DNA"/>
</dbReference>
<name>A0AAW6LV32_RHOSG</name>
<comment type="caution">
    <text evidence="1">The sequence shown here is derived from an EMBL/GenBank/DDBJ whole genome shotgun (WGS) entry which is preliminary data.</text>
</comment>
<accession>A0AAW6LV32</accession>
<reference evidence="1" key="1">
    <citation type="submission" date="2023-02" db="EMBL/GenBank/DDBJ databases">
        <title>A novel hydrolase synthesized by Rhodococcus erythropolis HQ is responsible for the detoxification of Zearalenone.</title>
        <authorList>
            <person name="Hu J."/>
            <person name="Xu J."/>
        </authorList>
    </citation>
    <scope>NUCLEOTIDE SEQUENCE</scope>
    <source>
        <strain evidence="1">HQ</strain>
    </source>
</reference>
<dbReference type="Proteomes" id="UP001217325">
    <property type="component" value="Unassembled WGS sequence"/>
</dbReference>
<proteinExistence type="predicted"/>
<organism evidence="1 2">
    <name type="scientific">Rhodococcus qingshengii</name>
    <dbReference type="NCBI Taxonomy" id="334542"/>
    <lineage>
        <taxon>Bacteria</taxon>
        <taxon>Bacillati</taxon>
        <taxon>Actinomycetota</taxon>
        <taxon>Actinomycetes</taxon>
        <taxon>Mycobacteriales</taxon>
        <taxon>Nocardiaceae</taxon>
        <taxon>Rhodococcus</taxon>
        <taxon>Rhodococcus erythropolis group</taxon>
    </lineage>
</organism>
<dbReference type="AlphaFoldDB" id="A0AAW6LV32"/>
<gene>
    <name evidence="1" type="ORF">PXH69_28925</name>
</gene>
<evidence type="ECO:0000313" key="2">
    <source>
        <dbReference type="Proteomes" id="UP001217325"/>
    </source>
</evidence>
<dbReference type="RefSeq" id="WP_206486887.1">
    <property type="nucleotide sequence ID" value="NZ_JARDXE010000023.1"/>
</dbReference>
<protein>
    <submittedName>
        <fullName evidence="1">Uncharacterized protein</fullName>
    </submittedName>
</protein>
<evidence type="ECO:0000313" key="1">
    <source>
        <dbReference type="EMBL" id="MDE8649002.1"/>
    </source>
</evidence>